<dbReference type="GO" id="GO:0003677">
    <property type="term" value="F:DNA binding"/>
    <property type="evidence" value="ECO:0007669"/>
    <property type="project" value="InterPro"/>
</dbReference>
<proteinExistence type="predicted"/>
<dbReference type="RefSeq" id="WP_059210811.1">
    <property type="nucleotide sequence ID" value="NZ_KQ948675.1"/>
</dbReference>
<dbReference type="Gene3D" id="1.10.260.40">
    <property type="entry name" value="lambda repressor-like DNA-binding domains"/>
    <property type="match status" value="1"/>
</dbReference>
<accession>A0A101RMV4</accession>
<dbReference type="Proteomes" id="UP000053669">
    <property type="component" value="Unassembled WGS sequence"/>
</dbReference>
<dbReference type="PROSITE" id="PS50943">
    <property type="entry name" value="HTH_CROC1"/>
    <property type="match status" value="1"/>
</dbReference>
<evidence type="ECO:0000313" key="3">
    <source>
        <dbReference type="Proteomes" id="UP000053669"/>
    </source>
</evidence>
<protein>
    <recommendedName>
        <fullName evidence="1">HTH cro/C1-type domain-containing protein</fullName>
    </recommendedName>
</protein>
<dbReference type="EMBL" id="LMWU01000057">
    <property type="protein sequence ID" value="KUN58458.1"/>
    <property type="molecule type" value="Genomic_DNA"/>
</dbReference>
<dbReference type="InterPro" id="IPR010982">
    <property type="entry name" value="Lambda_DNA-bd_dom_sf"/>
</dbReference>
<comment type="caution">
    <text evidence="2">The sequence shown here is derived from an EMBL/GenBank/DDBJ whole genome shotgun (WGS) entry which is preliminary data.</text>
</comment>
<gene>
    <name evidence="2" type="ORF">AQJ46_43090</name>
</gene>
<evidence type="ECO:0000313" key="2">
    <source>
        <dbReference type="EMBL" id="KUN58458.1"/>
    </source>
</evidence>
<dbReference type="InterPro" id="IPR001387">
    <property type="entry name" value="Cro/C1-type_HTH"/>
</dbReference>
<sequence length="145" mass="15515">MSYAGQGREPTTCRSLAEKIEYVRQVTTPQGEKPPSDEAIAEAINAKAGWQVIAGNTLYRLRTGRNDNPTKAVLGALASHFGVSVAYFFDETADERIEEQLALLQALKAGGVRNLAVRAGKMSPQSLAALNTLIDGILGPDDQSI</sequence>
<name>A0A101RMV4_9ACTN</name>
<organism evidence="2 3">
    <name type="scientific">Streptomyces canus</name>
    <dbReference type="NCBI Taxonomy" id="58343"/>
    <lineage>
        <taxon>Bacteria</taxon>
        <taxon>Bacillati</taxon>
        <taxon>Actinomycetota</taxon>
        <taxon>Actinomycetes</taxon>
        <taxon>Kitasatosporales</taxon>
        <taxon>Streptomycetaceae</taxon>
        <taxon>Streptomyces</taxon>
        <taxon>Streptomyces aurantiacus group</taxon>
    </lineage>
</organism>
<dbReference type="STRING" id="58343.AQJ46_43090"/>
<feature type="domain" description="HTH cro/C1-type" evidence="1">
    <location>
        <begin position="56"/>
        <end position="88"/>
    </location>
</feature>
<dbReference type="AlphaFoldDB" id="A0A101RMV4"/>
<evidence type="ECO:0000259" key="1">
    <source>
        <dbReference type="PROSITE" id="PS50943"/>
    </source>
</evidence>
<reference evidence="2 3" key="1">
    <citation type="submission" date="2015-10" db="EMBL/GenBank/DDBJ databases">
        <title>Draft genome sequence of Streptomyces canus DSM 40017, type strain for the species Streptomyces canus.</title>
        <authorList>
            <person name="Ruckert C."/>
            <person name="Winkler A."/>
            <person name="Kalinowski J."/>
            <person name="Kampfer P."/>
            <person name="Glaeser S."/>
        </authorList>
    </citation>
    <scope>NUCLEOTIDE SEQUENCE [LARGE SCALE GENOMIC DNA]</scope>
    <source>
        <strain evidence="2 3">DSM 40017</strain>
    </source>
</reference>